<organism evidence="1">
    <name type="scientific">Herbaspirillum huttiense subsp. nephrolepidis</name>
    <dbReference type="NCBI Taxonomy" id="3075126"/>
    <lineage>
        <taxon>Bacteria</taxon>
        <taxon>Pseudomonadati</taxon>
        <taxon>Pseudomonadota</taxon>
        <taxon>Betaproteobacteria</taxon>
        <taxon>Burkholderiales</taxon>
        <taxon>Oxalobacteraceae</taxon>
        <taxon>Herbaspirillum</taxon>
    </lineage>
</organism>
<dbReference type="EMBL" id="JAVRAA010000005">
    <property type="protein sequence ID" value="MDT0337561.1"/>
    <property type="molecule type" value="Genomic_DNA"/>
</dbReference>
<dbReference type="AlphaFoldDB" id="A0AAE4K876"/>
<proteinExistence type="predicted"/>
<accession>A0AAE4K876</accession>
<reference evidence="1" key="1">
    <citation type="submission" date="2023-02" db="EMBL/GenBank/DDBJ databases">
        <title>Description of Herbaspirillum huttiense subsp. nephrolepsisexaltata and Herbaspirillum huttiense subsp. lycopersicon.</title>
        <authorList>
            <person name="Poudel M."/>
            <person name="Sharma A."/>
            <person name="Goss E."/>
            <person name="Tapia J.H."/>
            <person name="Harmon C.M."/>
            <person name="Jones J.B."/>
        </authorList>
    </citation>
    <scope>NUCLEOTIDE SEQUENCE</scope>
    <source>
        <strain evidence="1">NC40101</strain>
    </source>
</reference>
<sequence length="125" mass="14552">MTTPHFDRHISVWMEKLDSSIWLECDGMTRCLSMLLTRLAVPHQVLIGQLTLRGAESPLHWWIQLADGRLIDLRARMWLGHSREVPHGLFSPTPHMLYRATNTLVVEIDPWLFQVLSGQSMEEFF</sequence>
<name>A0AAE4K876_9BURK</name>
<gene>
    <name evidence="1" type="ORF">RJN63_12025</name>
</gene>
<evidence type="ECO:0000313" key="1">
    <source>
        <dbReference type="EMBL" id="MDT0337561.1"/>
    </source>
</evidence>
<protein>
    <submittedName>
        <fullName evidence="1">Uncharacterized protein</fullName>
    </submittedName>
</protein>
<dbReference type="RefSeq" id="WP_284077028.1">
    <property type="nucleotide sequence ID" value="NZ_JAVLSM010000007.1"/>
</dbReference>
<comment type="caution">
    <text evidence="1">The sequence shown here is derived from an EMBL/GenBank/DDBJ whole genome shotgun (WGS) entry which is preliminary data.</text>
</comment>